<reference evidence="6" key="1">
    <citation type="submission" date="2016-10" db="EMBL/GenBank/DDBJ databases">
        <authorList>
            <person name="Varghese N."/>
            <person name="Submissions S."/>
        </authorList>
    </citation>
    <scope>NUCLEOTIDE SEQUENCE [LARGE SCALE GENOMIC DNA]</scope>
    <source>
        <strain evidence="6">ATCC 25963</strain>
    </source>
</reference>
<evidence type="ECO:0000256" key="3">
    <source>
        <dbReference type="ARBA" id="ARBA00022989"/>
    </source>
</evidence>
<dbReference type="PANTHER" id="PTHR31746">
    <property type="entry name" value="TRANSMEMBRANE PROTEIN 229 FAMILY MEMBER"/>
    <property type="match status" value="1"/>
</dbReference>
<accession>A0A1I1VRB7</accession>
<protein>
    <submittedName>
        <fullName evidence="5">Putative ABC-transporter type IV</fullName>
    </submittedName>
</protein>
<evidence type="ECO:0000256" key="4">
    <source>
        <dbReference type="ARBA" id="ARBA00023136"/>
    </source>
</evidence>
<dbReference type="Pfam" id="PF06541">
    <property type="entry name" value="ABC_trans_CmpB"/>
    <property type="match status" value="1"/>
</dbReference>
<proteinExistence type="predicted"/>
<organism evidence="5 6">
    <name type="scientific">Nannocystis exedens</name>
    <dbReference type="NCBI Taxonomy" id="54"/>
    <lineage>
        <taxon>Bacteria</taxon>
        <taxon>Pseudomonadati</taxon>
        <taxon>Myxococcota</taxon>
        <taxon>Polyangia</taxon>
        <taxon>Nannocystales</taxon>
        <taxon>Nannocystaceae</taxon>
        <taxon>Nannocystis</taxon>
    </lineage>
</organism>
<dbReference type="PANTHER" id="PTHR31746:SF2">
    <property type="entry name" value="TRANSMEMBRANE PROTEIN 229A"/>
    <property type="match status" value="1"/>
</dbReference>
<comment type="subcellular location">
    <subcellularLocation>
        <location evidence="1">Membrane</location>
        <topology evidence="1">Multi-pass membrane protein</topology>
    </subcellularLocation>
</comment>
<evidence type="ECO:0000313" key="5">
    <source>
        <dbReference type="EMBL" id="SFD84578.1"/>
    </source>
</evidence>
<keyword evidence="3" id="KW-1133">Transmembrane helix</keyword>
<keyword evidence="6" id="KW-1185">Reference proteome</keyword>
<dbReference type="STRING" id="54.SAMN02745121_01815"/>
<dbReference type="Proteomes" id="UP000199400">
    <property type="component" value="Unassembled WGS sequence"/>
</dbReference>
<evidence type="ECO:0000256" key="2">
    <source>
        <dbReference type="ARBA" id="ARBA00022692"/>
    </source>
</evidence>
<gene>
    <name evidence="5" type="ORF">SAMN02745121_01815</name>
</gene>
<dbReference type="InterPro" id="IPR010540">
    <property type="entry name" value="CmpB_TMEM229"/>
</dbReference>
<name>A0A1I1VRB7_9BACT</name>
<keyword evidence="2" id="KW-0812">Transmembrane</keyword>
<evidence type="ECO:0000313" key="6">
    <source>
        <dbReference type="Proteomes" id="UP000199400"/>
    </source>
</evidence>
<evidence type="ECO:0000256" key="1">
    <source>
        <dbReference type="ARBA" id="ARBA00004141"/>
    </source>
</evidence>
<dbReference type="EMBL" id="FOMX01000005">
    <property type="protein sequence ID" value="SFD84578.1"/>
    <property type="molecule type" value="Genomic_DNA"/>
</dbReference>
<dbReference type="GO" id="GO:0016020">
    <property type="term" value="C:membrane"/>
    <property type="evidence" value="ECO:0007669"/>
    <property type="project" value="UniProtKB-SubCell"/>
</dbReference>
<dbReference type="AlphaFoldDB" id="A0A1I1VRB7"/>
<keyword evidence="4" id="KW-0472">Membrane</keyword>
<sequence length="152" mass="17685">MLLRFLVYGVIGWAAEIVWTAAYELVTGTRKDPLDPRVRVKMTPPERWKLAGHTYLWMFPLYGLGGLAFEPCHEWIRHWPWPLRGALWAAAIFAVEYAFGRLLRAVSGRCPWDYSYARWHVHGLVRLDYAPVWFAFGLFLERLHDALARLGA</sequence>
<dbReference type="OrthoDB" id="5523261at2"/>
<dbReference type="RefSeq" id="WP_096330620.1">
    <property type="nucleotide sequence ID" value="NZ_FOMX01000005.1"/>
</dbReference>